<feature type="transmembrane region" description="Helical" evidence="5">
    <location>
        <begin position="28"/>
        <end position="45"/>
    </location>
</feature>
<evidence type="ECO:0000256" key="5">
    <source>
        <dbReference type="SAM" id="Phobius"/>
    </source>
</evidence>
<dbReference type="AlphaFoldDB" id="A0A9E7IX49"/>
<evidence type="ECO:0000256" key="2">
    <source>
        <dbReference type="ARBA" id="ARBA00022692"/>
    </source>
</evidence>
<dbReference type="InterPro" id="IPR051843">
    <property type="entry name" value="CPA1_transporter"/>
</dbReference>
<dbReference type="InterPro" id="IPR006153">
    <property type="entry name" value="Cation/H_exchanger_TM"/>
</dbReference>
<comment type="subcellular location">
    <subcellularLocation>
        <location evidence="1">Membrane</location>
        <topology evidence="1">Multi-pass membrane protein</topology>
    </subcellularLocation>
</comment>
<keyword evidence="3 5" id="KW-1133">Transmembrane helix</keyword>
<evidence type="ECO:0000259" key="6">
    <source>
        <dbReference type="Pfam" id="PF00999"/>
    </source>
</evidence>
<dbReference type="EMBL" id="CP096649">
    <property type="protein sequence ID" value="UQK59021.1"/>
    <property type="molecule type" value="Genomic_DNA"/>
</dbReference>
<dbReference type="PANTHER" id="PTHR31102">
    <property type="match status" value="1"/>
</dbReference>
<feature type="transmembrane region" description="Helical" evidence="5">
    <location>
        <begin position="343"/>
        <end position="361"/>
    </location>
</feature>
<dbReference type="InterPro" id="IPR038770">
    <property type="entry name" value="Na+/solute_symporter_sf"/>
</dbReference>
<dbReference type="Gene3D" id="1.20.1530.20">
    <property type="match status" value="1"/>
</dbReference>
<protein>
    <submittedName>
        <fullName evidence="7">Cation:proton antiporter</fullName>
    </submittedName>
</protein>
<feature type="transmembrane region" description="Helical" evidence="5">
    <location>
        <begin position="276"/>
        <end position="293"/>
    </location>
</feature>
<dbReference type="Proteomes" id="UP000831151">
    <property type="component" value="Chromosome"/>
</dbReference>
<feature type="transmembrane region" description="Helical" evidence="5">
    <location>
        <begin position="305"/>
        <end position="331"/>
    </location>
</feature>
<dbReference type="PANTHER" id="PTHR31102:SF1">
    <property type="entry name" value="CATION_H+ EXCHANGER DOMAIN-CONTAINING PROTEIN"/>
    <property type="match status" value="1"/>
</dbReference>
<dbReference type="KEGG" id="fms:M1R53_07200"/>
<feature type="transmembrane region" description="Helical" evidence="5">
    <location>
        <begin position="151"/>
        <end position="172"/>
    </location>
</feature>
<feature type="transmembrane region" description="Helical" evidence="5">
    <location>
        <begin position="367"/>
        <end position="387"/>
    </location>
</feature>
<reference evidence="7" key="1">
    <citation type="submission" date="2022-04" db="EMBL/GenBank/DDBJ databases">
        <title>Complete genome sequences of Ezakiella coagulans and Fenollaria massiliensis.</title>
        <authorList>
            <person name="France M.T."/>
            <person name="Clifford J."/>
            <person name="Narina S."/>
            <person name="Rutt L."/>
            <person name="Ravel J."/>
        </authorList>
    </citation>
    <scope>NUCLEOTIDE SEQUENCE</scope>
    <source>
        <strain evidence="7">C0061C2</strain>
    </source>
</reference>
<evidence type="ECO:0000256" key="4">
    <source>
        <dbReference type="ARBA" id="ARBA00023136"/>
    </source>
</evidence>
<name>A0A9E7IX49_9FIRM</name>
<evidence type="ECO:0000256" key="1">
    <source>
        <dbReference type="ARBA" id="ARBA00004141"/>
    </source>
</evidence>
<evidence type="ECO:0000313" key="8">
    <source>
        <dbReference type="Proteomes" id="UP000831151"/>
    </source>
</evidence>
<feature type="domain" description="Cation/H+ exchanger transmembrane" evidence="6">
    <location>
        <begin position="9"/>
        <end position="383"/>
    </location>
</feature>
<dbReference type="Pfam" id="PF00999">
    <property type="entry name" value="Na_H_Exchanger"/>
    <property type="match status" value="1"/>
</dbReference>
<keyword evidence="8" id="KW-1185">Reference proteome</keyword>
<proteinExistence type="predicted"/>
<dbReference type="GO" id="GO:1902600">
    <property type="term" value="P:proton transmembrane transport"/>
    <property type="evidence" value="ECO:0007669"/>
    <property type="project" value="InterPro"/>
</dbReference>
<evidence type="ECO:0000256" key="3">
    <source>
        <dbReference type="ARBA" id="ARBA00022989"/>
    </source>
</evidence>
<feature type="transmembrane region" description="Helical" evidence="5">
    <location>
        <begin position="84"/>
        <end position="105"/>
    </location>
</feature>
<gene>
    <name evidence="7" type="ORF">M1R53_07200</name>
</gene>
<evidence type="ECO:0000313" key="7">
    <source>
        <dbReference type="EMBL" id="UQK59021.1"/>
    </source>
</evidence>
<feature type="transmembrane region" description="Helical" evidence="5">
    <location>
        <begin position="246"/>
        <end position="264"/>
    </location>
</feature>
<feature type="transmembrane region" description="Helical" evidence="5">
    <location>
        <begin position="184"/>
        <end position="208"/>
    </location>
</feature>
<dbReference type="GO" id="GO:0015297">
    <property type="term" value="F:antiporter activity"/>
    <property type="evidence" value="ECO:0007669"/>
    <property type="project" value="InterPro"/>
</dbReference>
<keyword evidence="2 5" id="KW-0812">Transmembrane</keyword>
<feature type="transmembrane region" description="Helical" evidence="5">
    <location>
        <begin position="111"/>
        <end position="130"/>
    </location>
</feature>
<dbReference type="RefSeq" id="WP_249242543.1">
    <property type="nucleotide sequence ID" value="NZ_CP096649.1"/>
</dbReference>
<dbReference type="GO" id="GO:0016020">
    <property type="term" value="C:membrane"/>
    <property type="evidence" value="ECO:0007669"/>
    <property type="project" value="UniProtKB-SubCell"/>
</dbReference>
<feature type="transmembrane region" description="Helical" evidence="5">
    <location>
        <begin position="220"/>
        <end position="240"/>
    </location>
</feature>
<accession>A0A9E7IX49</accession>
<sequence length="397" mass="42377">MIQSLAFILLLGLILAEASKRLKLPRIVGMLFTGVLLGPFVLNLLDPKILSISAELRQIALLIILIKAGLSLDLKDLKKASRPALLLSFLPASFEILGYALFAPILLKIRAIDALLMGAVLSAVSPAVVVPRMSMLMDEGYGTKKAIPQMIMAGASMDDIYVIVLFTSFLGMAMGKGVDLSKFAAIPISIVLGIAIGAVFGLVASFVFEQSFSKKHLIRNSMKALIIMALSFLLVAIEGLLKEKVAISSLIAVVTMAMTIRIKSVESVSSRLSAKFAKLWIAAEVMLFVLVGAEVDIRYTLDAGLMAVVMIFAALAFRTVGVIISTIGTGLNKKEKLFTVFSYLPKATVQAAIGSVPLAMGLESGKIILSVAALAILITAPLGATLMDLTYKKFLEK</sequence>
<organism evidence="7 8">
    <name type="scientific">Fenollaria massiliensis</name>
    <dbReference type="NCBI Taxonomy" id="938288"/>
    <lineage>
        <taxon>Bacteria</taxon>
        <taxon>Bacillati</taxon>
        <taxon>Bacillota</taxon>
        <taxon>Clostridia</taxon>
        <taxon>Eubacteriales</taxon>
        <taxon>Fenollaria</taxon>
    </lineage>
</organism>
<keyword evidence="4 5" id="KW-0472">Membrane</keyword>